<evidence type="ECO:0000256" key="1">
    <source>
        <dbReference type="ARBA" id="ARBA00004163"/>
    </source>
</evidence>
<feature type="transmembrane region" description="Helical" evidence="10">
    <location>
        <begin position="242"/>
        <end position="260"/>
    </location>
</feature>
<dbReference type="InterPro" id="IPR056173">
    <property type="entry name" value="Sec20_C"/>
</dbReference>
<dbReference type="AlphaFoldDB" id="A0A182Q2G9"/>
<comment type="similarity">
    <text evidence="9">Belongs to the SEC20 family.</text>
</comment>
<dbReference type="STRING" id="69004.A0A182Q2G9"/>
<organism evidence="13 14">
    <name type="scientific">Anopheles farauti</name>
    <dbReference type="NCBI Taxonomy" id="69004"/>
    <lineage>
        <taxon>Eukaryota</taxon>
        <taxon>Metazoa</taxon>
        <taxon>Ecdysozoa</taxon>
        <taxon>Arthropoda</taxon>
        <taxon>Hexapoda</taxon>
        <taxon>Insecta</taxon>
        <taxon>Pterygota</taxon>
        <taxon>Neoptera</taxon>
        <taxon>Endopterygota</taxon>
        <taxon>Diptera</taxon>
        <taxon>Nematocera</taxon>
        <taxon>Culicoidea</taxon>
        <taxon>Culicidae</taxon>
        <taxon>Anophelinae</taxon>
        <taxon>Anopheles</taxon>
    </lineage>
</organism>
<keyword evidence="8 10" id="KW-0472">Membrane</keyword>
<evidence type="ECO:0000259" key="12">
    <source>
        <dbReference type="Pfam" id="PF03908"/>
    </source>
</evidence>
<protein>
    <recommendedName>
        <fullName evidence="12">Sec20 C-terminal domain-containing protein</fullName>
    </recommendedName>
</protein>
<dbReference type="VEuPathDB" id="VectorBase:AFAF001772"/>
<evidence type="ECO:0000256" key="7">
    <source>
        <dbReference type="ARBA" id="ARBA00023054"/>
    </source>
</evidence>
<keyword evidence="7" id="KW-0175">Coiled coil</keyword>
<keyword evidence="4" id="KW-0256">Endoplasmic reticulum</keyword>
<feature type="domain" description="Sec20 C-terminal" evidence="12">
    <location>
        <begin position="173"/>
        <end position="263"/>
    </location>
</feature>
<dbReference type="GO" id="GO:0031201">
    <property type="term" value="C:SNARE complex"/>
    <property type="evidence" value="ECO:0007669"/>
    <property type="project" value="TreeGrafter"/>
</dbReference>
<dbReference type="Proteomes" id="UP000075886">
    <property type="component" value="Unassembled WGS sequence"/>
</dbReference>
<keyword evidence="6 10" id="KW-1133">Transmembrane helix</keyword>
<keyword evidence="3 10" id="KW-0812">Transmembrane</keyword>
<proteinExistence type="inferred from homology"/>
<evidence type="ECO:0000256" key="10">
    <source>
        <dbReference type="SAM" id="Phobius"/>
    </source>
</evidence>
<dbReference type="PANTHER" id="PTHR12825:SF0">
    <property type="entry name" value="VESICLE TRANSPORT PROTEIN SEC20"/>
    <property type="match status" value="1"/>
</dbReference>
<evidence type="ECO:0000256" key="8">
    <source>
        <dbReference type="ARBA" id="ARBA00023136"/>
    </source>
</evidence>
<keyword evidence="11" id="KW-0732">Signal</keyword>
<evidence type="ECO:0000256" key="4">
    <source>
        <dbReference type="ARBA" id="ARBA00022824"/>
    </source>
</evidence>
<evidence type="ECO:0000256" key="6">
    <source>
        <dbReference type="ARBA" id="ARBA00022989"/>
    </source>
</evidence>
<keyword evidence="14" id="KW-1185">Reference proteome</keyword>
<reference evidence="14" key="1">
    <citation type="submission" date="2014-01" db="EMBL/GenBank/DDBJ databases">
        <title>The Genome Sequence of Anopheles farauti FAR1 (V2).</title>
        <authorList>
            <consortium name="The Broad Institute Genomics Platform"/>
            <person name="Neafsey D.E."/>
            <person name="Besansky N."/>
            <person name="Howell P."/>
            <person name="Walton C."/>
            <person name="Young S.K."/>
            <person name="Zeng Q."/>
            <person name="Gargeya S."/>
            <person name="Fitzgerald M."/>
            <person name="Haas B."/>
            <person name="Abouelleil A."/>
            <person name="Allen A.W."/>
            <person name="Alvarado L."/>
            <person name="Arachchi H.M."/>
            <person name="Berlin A.M."/>
            <person name="Chapman S.B."/>
            <person name="Gainer-Dewar J."/>
            <person name="Goldberg J."/>
            <person name="Griggs A."/>
            <person name="Gujja S."/>
            <person name="Hansen M."/>
            <person name="Howarth C."/>
            <person name="Imamovic A."/>
            <person name="Ireland A."/>
            <person name="Larimer J."/>
            <person name="McCowan C."/>
            <person name="Murphy C."/>
            <person name="Pearson M."/>
            <person name="Poon T.W."/>
            <person name="Priest M."/>
            <person name="Roberts A."/>
            <person name="Saif S."/>
            <person name="Shea T."/>
            <person name="Sisk P."/>
            <person name="Sykes S."/>
            <person name="Wortman J."/>
            <person name="Nusbaum C."/>
            <person name="Birren B."/>
        </authorList>
    </citation>
    <scope>NUCLEOTIDE SEQUENCE [LARGE SCALE GENOMIC DNA]</scope>
    <source>
        <strain evidence="14">FAR1</strain>
    </source>
</reference>
<keyword evidence="2" id="KW-0813">Transport</keyword>
<dbReference type="GO" id="GO:0006890">
    <property type="term" value="P:retrograde vesicle-mediated transport, Golgi to endoplasmic reticulum"/>
    <property type="evidence" value="ECO:0007669"/>
    <property type="project" value="InterPro"/>
</dbReference>
<feature type="signal peptide" evidence="11">
    <location>
        <begin position="1"/>
        <end position="19"/>
    </location>
</feature>
<evidence type="ECO:0000256" key="9">
    <source>
        <dbReference type="ARBA" id="ARBA00037934"/>
    </source>
</evidence>
<keyword evidence="5" id="KW-0931">ER-Golgi transport</keyword>
<evidence type="ECO:0000256" key="11">
    <source>
        <dbReference type="SAM" id="SignalP"/>
    </source>
</evidence>
<evidence type="ECO:0000256" key="3">
    <source>
        <dbReference type="ARBA" id="ARBA00022692"/>
    </source>
</evidence>
<reference evidence="13" key="2">
    <citation type="submission" date="2020-05" db="UniProtKB">
        <authorList>
            <consortium name="EnsemblMetazoa"/>
        </authorList>
    </citation>
    <scope>IDENTIFICATION</scope>
    <source>
        <strain evidence="13">FAR1</strain>
    </source>
</reference>
<dbReference type="EnsemblMetazoa" id="AFAF001772-RA">
    <property type="protein sequence ID" value="AFAF001772-PA"/>
    <property type="gene ID" value="AFAF001772"/>
</dbReference>
<feature type="chain" id="PRO_5047121910" description="Sec20 C-terminal domain-containing protein" evidence="11">
    <location>
        <begin position="20"/>
        <end position="264"/>
    </location>
</feature>
<name>A0A182Q2G9_9DIPT</name>
<dbReference type="InterPro" id="IPR005606">
    <property type="entry name" value="Sec20"/>
</dbReference>
<evidence type="ECO:0000313" key="14">
    <source>
        <dbReference type="Proteomes" id="UP000075886"/>
    </source>
</evidence>
<sequence length="264" mass="30323">MNWWLSLRCIVSWLHFCRANFYIPSRFAALLTMPSAASDMDAAAIRQEILDNNLRAKAIIMDITNYRGTLRELETLNEAGREKLAALRRCINRLYEMARFETDTVTKDEVDKHREQFARTLQAFRKANINTMIEIEKANKEELFALCPEASDIRQRKSVLASKSNRTSSLLLQQESVTDRMLSISKQLHDTTQKSAATLDMLVTTSATVEGTRDELLKTAGKIQQSRKLLQKYSRRDCTDKILAMFGLTLFLVSVVYVLSRRLF</sequence>
<dbReference type="Pfam" id="PF03908">
    <property type="entry name" value="Sec20"/>
    <property type="match status" value="1"/>
</dbReference>
<dbReference type="PANTHER" id="PTHR12825">
    <property type="entry name" value="BNIP1-RELATED"/>
    <property type="match status" value="1"/>
</dbReference>
<evidence type="ECO:0000256" key="2">
    <source>
        <dbReference type="ARBA" id="ARBA00022448"/>
    </source>
</evidence>
<comment type="subcellular location">
    <subcellularLocation>
        <location evidence="1">Endoplasmic reticulum membrane</location>
        <topology evidence="1">Single-pass type IV membrane protein</topology>
    </subcellularLocation>
</comment>
<evidence type="ECO:0000256" key="5">
    <source>
        <dbReference type="ARBA" id="ARBA00022892"/>
    </source>
</evidence>
<dbReference type="GO" id="GO:0005484">
    <property type="term" value="F:SNAP receptor activity"/>
    <property type="evidence" value="ECO:0007669"/>
    <property type="project" value="InterPro"/>
</dbReference>
<dbReference type="EMBL" id="AXCN02001229">
    <property type="status" value="NOT_ANNOTATED_CDS"/>
    <property type="molecule type" value="Genomic_DNA"/>
</dbReference>
<accession>A0A182Q2G9</accession>
<dbReference type="GO" id="GO:0005789">
    <property type="term" value="C:endoplasmic reticulum membrane"/>
    <property type="evidence" value="ECO:0007669"/>
    <property type="project" value="UniProtKB-SubCell"/>
</dbReference>
<evidence type="ECO:0000313" key="13">
    <source>
        <dbReference type="EnsemblMetazoa" id="AFAF001772-PA"/>
    </source>
</evidence>